<dbReference type="SMART" id="SM00667">
    <property type="entry name" value="LisH"/>
    <property type="match status" value="1"/>
</dbReference>
<evidence type="ECO:0000259" key="9">
    <source>
        <dbReference type="SMART" id="SM00382"/>
    </source>
</evidence>
<protein>
    <recommendedName>
        <fullName evidence="8">Katanin p60 ATPase-containing subunit A-like 2</fullName>
        <shortName evidence="8">Katanin p60 subunit A-like 2</shortName>
        <ecNumber evidence="8">5.6.1.1</ecNumber>
    </recommendedName>
    <alternativeName>
        <fullName evidence="8">p60 katanin-like 2</fullName>
    </alternativeName>
</protein>
<sequence length="567" mass="64410">MATEISYASLKIARQVRESIFYRKEYLCGQNEATSFNSSYEIKCGKWLPIFSTDGESGNHIRAVKNNRSVLEEKRALERKRQLLYLVLHYLKDEGFFDTAQCFSSEAHLTNQYQVCDNIDLGNIVQDFETYYYLRFQKYPKICKKIPMEENRKNIPKNAPHPDSGFHDITKPHATNLQNEIQKENKLHVRKSSGKVSNICVPIQRSLKNNNSLSDFNLTVLPLTHEGFTNMHINSTQTDAQYNTSEKFLKPISGCSAYSNEWKEFAEVISKEICLTNLNVHWNDIIGLEEPKCLLREAVVYPTKYPELFSGVLAPWKGLLLFGPPGTGKTLLAKAVATECKTTFFNISASSIVSKWRGDSEKLVRVMFELARYHAPSTVFLDELDALASHRDASGEHEGSRRLKAELLIQLDGLAHSEDRVFLLATSNLPWQVTASFSKTILRRLEKRILVDLPNAEARQSMFEHYLPPVVIERPALWCELDYGLLAHASAGYSGSDIRLVCKEAAMSAMREAFSVLETCKNDEDLPNLKLKIISTEDLQNAMKITKPSALHLASRYQKWQCAFGST</sequence>
<dbReference type="GO" id="GO:0008568">
    <property type="term" value="F:microtubule severing ATPase activity"/>
    <property type="evidence" value="ECO:0007669"/>
    <property type="project" value="UniProtKB-EC"/>
</dbReference>
<evidence type="ECO:0000313" key="11">
    <source>
        <dbReference type="Proteomes" id="UP000502823"/>
    </source>
</evidence>
<dbReference type="Gene3D" id="1.10.8.60">
    <property type="match status" value="1"/>
</dbReference>
<dbReference type="PROSITE" id="PS50896">
    <property type="entry name" value="LISH"/>
    <property type="match status" value="1"/>
</dbReference>
<dbReference type="GO" id="GO:0005874">
    <property type="term" value="C:microtubule"/>
    <property type="evidence" value="ECO:0007669"/>
    <property type="project" value="UniProtKB-KW"/>
</dbReference>
<evidence type="ECO:0000256" key="3">
    <source>
        <dbReference type="ARBA" id="ARBA00022701"/>
    </source>
</evidence>
<dbReference type="EMBL" id="BLKM01003820">
    <property type="protein sequence ID" value="GFG29713.1"/>
    <property type="molecule type" value="Genomic_DNA"/>
</dbReference>
<evidence type="ECO:0000256" key="6">
    <source>
        <dbReference type="ARBA" id="ARBA00023212"/>
    </source>
</evidence>
<dbReference type="EC" id="5.6.1.1" evidence="8"/>
<dbReference type="GO" id="GO:0005524">
    <property type="term" value="F:ATP binding"/>
    <property type="evidence" value="ECO:0007669"/>
    <property type="project" value="UniProtKB-KW"/>
</dbReference>
<dbReference type="PANTHER" id="PTHR23074">
    <property type="entry name" value="AAA DOMAIN-CONTAINING"/>
    <property type="match status" value="1"/>
</dbReference>
<name>A0A6L2PB83_COPFO</name>
<dbReference type="GO" id="GO:0016887">
    <property type="term" value="F:ATP hydrolysis activity"/>
    <property type="evidence" value="ECO:0007669"/>
    <property type="project" value="InterPro"/>
</dbReference>
<reference evidence="11" key="1">
    <citation type="submission" date="2020-01" db="EMBL/GenBank/DDBJ databases">
        <title>Draft genome sequence of the Termite Coptotermes fromosanus.</title>
        <authorList>
            <person name="Itakura S."/>
            <person name="Yosikawa Y."/>
            <person name="Umezawa K."/>
        </authorList>
    </citation>
    <scope>NUCLEOTIDE SEQUENCE [LARGE SCALE GENOMIC DNA]</scope>
</reference>
<evidence type="ECO:0000256" key="4">
    <source>
        <dbReference type="ARBA" id="ARBA00022741"/>
    </source>
</evidence>
<dbReference type="InterPro" id="IPR041569">
    <property type="entry name" value="AAA_lid_3"/>
</dbReference>
<dbReference type="InterPro" id="IPR027497">
    <property type="entry name" value="Katanin_p60_AL2"/>
</dbReference>
<dbReference type="Pfam" id="PF17862">
    <property type="entry name" value="AAA_lid_3"/>
    <property type="match status" value="1"/>
</dbReference>
<keyword evidence="6 8" id="KW-0206">Cytoskeleton</keyword>
<dbReference type="InterPro" id="IPR027417">
    <property type="entry name" value="P-loop_NTPase"/>
</dbReference>
<proteinExistence type="inferred from homology"/>
<keyword evidence="5 8" id="KW-0067">ATP-binding</keyword>
<dbReference type="GO" id="GO:0005737">
    <property type="term" value="C:cytoplasm"/>
    <property type="evidence" value="ECO:0007669"/>
    <property type="project" value="UniProtKB-SubCell"/>
</dbReference>
<dbReference type="AlphaFoldDB" id="A0A6L2PB83"/>
<comment type="catalytic activity">
    <reaction evidence="8">
        <text>n ATP + n H2O + a microtubule = n ADP + n phosphate + (n+1) alpha/beta tubulin heterodimers.</text>
        <dbReference type="EC" id="5.6.1.1"/>
    </reaction>
</comment>
<dbReference type="CDD" id="cd19509">
    <property type="entry name" value="RecA-like_VPS4-like"/>
    <property type="match status" value="1"/>
</dbReference>
<evidence type="ECO:0000256" key="2">
    <source>
        <dbReference type="ARBA" id="ARBA00022490"/>
    </source>
</evidence>
<gene>
    <name evidence="8" type="primary">KATNAL2</name>
    <name evidence="10" type="ORF">Cfor_03303</name>
</gene>
<dbReference type="InterPro" id="IPR003959">
    <property type="entry name" value="ATPase_AAA_core"/>
</dbReference>
<evidence type="ECO:0000256" key="8">
    <source>
        <dbReference type="HAMAP-Rule" id="MF_03025"/>
    </source>
</evidence>
<dbReference type="OrthoDB" id="191529at2759"/>
<accession>A0A6L2PB83</accession>
<dbReference type="FunFam" id="3.40.50.300:FF:000159">
    <property type="entry name" value="Katanin p60 ATPase-containing subunit A1"/>
    <property type="match status" value="1"/>
</dbReference>
<evidence type="ECO:0000313" key="10">
    <source>
        <dbReference type="EMBL" id="GFG29713.1"/>
    </source>
</evidence>
<dbReference type="PANTHER" id="PTHR23074:SF78">
    <property type="entry name" value="KATANIN P60 ATPASE-CONTAINING SUBUNIT A-LIKE 2"/>
    <property type="match status" value="1"/>
</dbReference>
<keyword evidence="2 8" id="KW-0963">Cytoplasm</keyword>
<dbReference type="GO" id="GO:0000922">
    <property type="term" value="C:spindle pole"/>
    <property type="evidence" value="ECO:0007669"/>
    <property type="project" value="UniProtKB-SubCell"/>
</dbReference>
<dbReference type="Proteomes" id="UP000502823">
    <property type="component" value="Unassembled WGS sequence"/>
</dbReference>
<organism evidence="10 11">
    <name type="scientific">Coptotermes formosanus</name>
    <name type="common">Formosan subterranean termite</name>
    <dbReference type="NCBI Taxonomy" id="36987"/>
    <lineage>
        <taxon>Eukaryota</taxon>
        <taxon>Metazoa</taxon>
        <taxon>Ecdysozoa</taxon>
        <taxon>Arthropoda</taxon>
        <taxon>Hexapoda</taxon>
        <taxon>Insecta</taxon>
        <taxon>Pterygota</taxon>
        <taxon>Neoptera</taxon>
        <taxon>Polyneoptera</taxon>
        <taxon>Dictyoptera</taxon>
        <taxon>Blattodea</taxon>
        <taxon>Blattoidea</taxon>
        <taxon>Termitoidae</taxon>
        <taxon>Rhinotermitidae</taxon>
        <taxon>Coptotermes</taxon>
    </lineage>
</organism>
<dbReference type="GO" id="GO:0051013">
    <property type="term" value="P:microtubule severing"/>
    <property type="evidence" value="ECO:0007669"/>
    <property type="project" value="UniProtKB-UniRule"/>
</dbReference>
<dbReference type="InterPro" id="IPR006594">
    <property type="entry name" value="LisH"/>
</dbReference>
<keyword evidence="11" id="KW-1185">Reference proteome</keyword>
<keyword evidence="3 8" id="KW-0493">Microtubule</keyword>
<evidence type="ECO:0000256" key="7">
    <source>
        <dbReference type="ARBA" id="ARBA00023235"/>
    </source>
</evidence>
<evidence type="ECO:0000256" key="5">
    <source>
        <dbReference type="ARBA" id="ARBA00022840"/>
    </source>
</evidence>
<keyword evidence="7 8" id="KW-0413">Isomerase</keyword>
<dbReference type="FunCoup" id="A0A6L2PB83">
    <property type="interactions" value="6"/>
</dbReference>
<dbReference type="GO" id="GO:0008017">
    <property type="term" value="F:microtubule binding"/>
    <property type="evidence" value="ECO:0007669"/>
    <property type="project" value="UniProtKB-UniRule"/>
</dbReference>
<feature type="domain" description="AAA+ ATPase" evidence="9">
    <location>
        <begin position="315"/>
        <end position="455"/>
    </location>
</feature>
<dbReference type="Pfam" id="PF00004">
    <property type="entry name" value="AAA"/>
    <property type="match status" value="1"/>
</dbReference>
<dbReference type="InterPro" id="IPR050304">
    <property type="entry name" value="MT-severing_AAA_ATPase"/>
</dbReference>
<dbReference type="InParanoid" id="A0A6L2PB83"/>
<dbReference type="HAMAP" id="MF_03025">
    <property type="entry name" value="Katanin_p60_AL2"/>
    <property type="match status" value="1"/>
</dbReference>
<dbReference type="Gene3D" id="3.40.50.300">
    <property type="entry name" value="P-loop containing nucleotide triphosphate hydrolases"/>
    <property type="match status" value="1"/>
</dbReference>
<dbReference type="InterPro" id="IPR003593">
    <property type="entry name" value="AAA+_ATPase"/>
</dbReference>
<comment type="subcellular location">
    <subcellularLocation>
        <location evidence="1 8">Cytoplasm</location>
        <location evidence="1 8">Cytoskeleton</location>
        <location evidence="1 8">Spindle pole</location>
    </subcellularLocation>
    <subcellularLocation>
        <location evidence="8">Cytoplasm</location>
        <location evidence="8">Cytoskeleton</location>
    </subcellularLocation>
    <subcellularLocation>
        <location evidence="8">Cytoplasm</location>
    </subcellularLocation>
    <subcellularLocation>
        <location evidence="8">Cytoplasm</location>
        <location evidence="8">Cytoskeleton</location>
        <location evidence="8">Spindle</location>
    </subcellularLocation>
    <text evidence="8">Localizes within the cytoplasm, partially overlapping with microtubules in interphase and to the mitotic spindle and spindle poles during mitosis.</text>
</comment>
<keyword evidence="4 8" id="KW-0547">Nucleotide-binding</keyword>
<comment type="similarity">
    <text evidence="8">Belongs to the AAA ATPase family. Katanin p60 subunit A1 subfamily. A-like 2 sub-subfamily.</text>
</comment>
<comment type="caution">
    <text evidence="10">The sequence shown here is derived from an EMBL/GenBank/DDBJ whole genome shotgun (WGS) entry which is preliminary data.</text>
</comment>
<comment type="function">
    <text evidence="8">Severs microtubules in vitro in an ATP-dependent manner. This activity may promote rapid reorganization of cellular microtubule arrays.</text>
</comment>
<dbReference type="SMART" id="SM00382">
    <property type="entry name" value="AAA"/>
    <property type="match status" value="1"/>
</dbReference>
<evidence type="ECO:0000256" key="1">
    <source>
        <dbReference type="ARBA" id="ARBA00004647"/>
    </source>
</evidence>
<feature type="binding site" evidence="8">
    <location>
        <begin position="323"/>
        <end position="330"/>
    </location>
    <ligand>
        <name>ATP</name>
        <dbReference type="ChEBI" id="CHEBI:30616"/>
    </ligand>
</feature>
<dbReference type="SUPFAM" id="SSF52540">
    <property type="entry name" value="P-loop containing nucleoside triphosphate hydrolases"/>
    <property type="match status" value="1"/>
</dbReference>